<protein>
    <recommendedName>
        <fullName evidence="4">ABC transporter, permease protein</fullName>
    </recommendedName>
</protein>
<dbReference type="RefSeq" id="WP_015778398.1">
    <property type="nucleotide sequence ID" value="NC_013171.1"/>
</dbReference>
<keyword evidence="3" id="KW-1185">Reference proteome</keyword>
<evidence type="ECO:0000256" key="1">
    <source>
        <dbReference type="SAM" id="Phobius"/>
    </source>
</evidence>
<reference evidence="2 3" key="1">
    <citation type="journal article" date="2009" name="Stand. Genomic Sci.">
        <title>Complete genome sequence of Anaerococcus prevotii type strain (PC1).</title>
        <authorList>
            <person name="Labutti K."/>
            <person name="Pukall R."/>
            <person name="Steenblock K."/>
            <person name="Glavina Del Rio T."/>
            <person name="Tice H."/>
            <person name="Copeland A."/>
            <person name="Cheng J.F."/>
            <person name="Lucas S."/>
            <person name="Chen F."/>
            <person name="Nolan M."/>
            <person name="Bruce D."/>
            <person name="Goodwin L."/>
            <person name="Pitluck S."/>
            <person name="Ivanova N."/>
            <person name="Mavromatis K."/>
            <person name="Ovchinnikova G."/>
            <person name="Pati A."/>
            <person name="Chen A."/>
            <person name="Palaniappan K."/>
            <person name="Land M."/>
            <person name="Hauser L."/>
            <person name="Chang Y.J."/>
            <person name="Jeffries C.D."/>
            <person name="Chain P."/>
            <person name="Saunders E."/>
            <person name="Brettin T."/>
            <person name="Detter J.C."/>
            <person name="Han C."/>
            <person name="Goker M."/>
            <person name="Bristow J."/>
            <person name="Eisen J.A."/>
            <person name="Markowitz V."/>
            <person name="Hugenholtz P."/>
            <person name="Kyrpides N.C."/>
            <person name="Klenk H.P."/>
            <person name="Lapidus A."/>
        </authorList>
    </citation>
    <scope>NUCLEOTIDE SEQUENCE [LARGE SCALE GENOMIC DNA]</scope>
    <source>
        <strain evidence="3">ATCC 9321 / DSM 20548 / JCM 6508 / NCTC 11806 / PC1</strain>
    </source>
</reference>
<organism evidence="2 3">
    <name type="scientific">Anaerococcus prevotii (strain ATCC 9321 / DSM 20548 / JCM 6508 / NCTC 11806 / PC1)</name>
    <name type="common">Peptostreptococcus prevotii</name>
    <name type="synonym">Peptococcus prevotii</name>
    <dbReference type="NCBI Taxonomy" id="525919"/>
    <lineage>
        <taxon>Bacteria</taxon>
        <taxon>Bacillati</taxon>
        <taxon>Bacillota</taxon>
        <taxon>Tissierellia</taxon>
        <taxon>Tissierellales</taxon>
        <taxon>Peptoniphilaceae</taxon>
        <taxon>Anaerococcus</taxon>
    </lineage>
</organism>
<feature type="transmembrane region" description="Helical" evidence="1">
    <location>
        <begin position="128"/>
        <end position="149"/>
    </location>
</feature>
<dbReference type="eggNOG" id="ENOG50340V4">
    <property type="taxonomic scope" value="Bacteria"/>
</dbReference>
<feature type="transmembrane region" description="Helical" evidence="1">
    <location>
        <begin position="94"/>
        <end position="122"/>
    </location>
</feature>
<keyword evidence="1" id="KW-0472">Membrane</keyword>
<proteinExistence type="predicted"/>
<dbReference type="Proteomes" id="UP000002294">
    <property type="component" value="Chromosome"/>
</dbReference>
<evidence type="ECO:0008006" key="4">
    <source>
        <dbReference type="Google" id="ProtNLM"/>
    </source>
</evidence>
<dbReference type="KEGG" id="apr:Apre_1479"/>
<evidence type="ECO:0000313" key="2">
    <source>
        <dbReference type="EMBL" id="ACV29500.1"/>
    </source>
</evidence>
<keyword evidence="1" id="KW-0812">Transmembrane</keyword>
<dbReference type="HOGENOM" id="CLU_1136213_0_0_9"/>
<accession>C7RE87</accession>
<dbReference type="AlphaFoldDB" id="C7RE87"/>
<evidence type="ECO:0000313" key="3">
    <source>
        <dbReference type="Proteomes" id="UP000002294"/>
    </source>
</evidence>
<feature type="transmembrane region" description="Helical" evidence="1">
    <location>
        <begin position="51"/>
        <end position="73"/>
    </location>
</feature>
<dbReference type="OrthoDB" id="9816138at2"/>
<dbReference type="STRING" id="525919.Apre_1479"/>
<name>C7RE87_ANAPD</name>
<dbReference type="EMBL" id="CP001708">
    <property type="protein sequence ID" value="ACV29500.1"/>
    <property type="molecule type" value="Genomic_DNA"/>
</dbReference>
<feature type="transmembrane region" description="Helical" evidence="1">
    <location>
        <begin position="161"/>
        <end position="185"/>
    </location>
</feature>
<feature type="transmembrane region" description="Helical" evidence="1">
    <location>
        <begin position="15"/>
        <end position="39"/>
    </location>
</feature>
<keyword evidence="1" id="KW-1133">Transmembrane helix</keyword>
<gene>
    <name evidence="2" type="ordered locus">Apre_1479</name>
</gene>
<sequence length="244" mass="28018">MRNFIKYDLKTNKTYIFTILLIQLIIMLSIILVKSFVGLSFFLRNRLITDILFISSIIFFVGVNLIFVINFLYKDYFTQRARLTFSLPITTSTFLLAKLCGLVAFYLISGIIFTMSLYLLGYNIGGDFIYYMLFGLLVDVLLGQVLNLNMARTRFTGRVSWIFMIINLTLIIIPAIIITQFSALVLVNGRLVRYPGMGLAFIFPFAIGEGGLYKIITPLVYYVLVNVILFFVNKRYVDQKLDLS</sequence>
<feature type="transmembrane region" description="Helical" evidence="1">
    <location>
        <begin position="219"/>
        <end position="237"/>
    </location>
</feature>